<comment type="caution">
    <text evidence="3">The sequence shown here is derived from an EMBL/GenBank/DDBJ whole genome shotgun (WGS) entry which is preliminary data.</text>
</comment>
<dbReference type="EMBL" id="LCOY01000060">
    <property type="protein sequence ID" value="KKU86230.1"/>
    <property type="molecule type" value="Genomic_DNA"/>
</dbReference>
<sequence>MFRVQHLLFGLAFASLLASRVVAAPTPEATASGNQQQIEDLKDRLATKVAELRQSQRRAIVGTVKAVSVSTATIETKTKDIKIELTDDIVIVQVLKGKRTELTLDDLAKGDNVVVFGEYDTTLDLLKAKVIFIQSASVVQRFAGTVKEVDTEQFTITIATSDNKTIIVDIEKATKITLWDGQKLAKGGFTKLAVGNSVHVVGTPVPKKENRISALRILDIGNVTNAPTAAPEEPTPTVKTTPKSTPTPTP</sequence>
<keyword evidence="2" id="KW-0732">Signal</keyword>
<gene>
    <name evidence="3" type="ORF">UY16_C0060G0010</name>
</gene>
<feature type="signal peptide" evidence="2">
    <location>
        <begin position="1"/>
        <end position="23"/>
    </location>
</feature>
<accession>A0A0G1WVL8</accession>
<reference evidence="3 4" key="1">
    <citation type="journal article" date="2015" name="Nature">
        <title>rRNA introns, odd ribosomes, and small enigmatic genomes across a large radiation of phyla.</title>
        <authorList>
            <person name="Brown C.T."/>
            <person name="Hug L.A."/>
            <person name="Thomas B.C."/>
            <person name="Sharon I."/>
            <person name="Castelle C.J."/>
            <person name="Singh A."/>
            <person name="Wilkins M.J."/>
            <person name="Williams K.H."/>
            <person name="Banfield J.F."/>
        </authorList>
    </citation>
    <scope>NUCLEOTIDE SEQUENCE [LARGE SCALE GENOMIC DNA]</scope>
</reference>
<protein>
    <recommendedName>
        <fullName evidence="5">DUF5666 domain-containing protein</fullName>
    </recommendedName>
</protein>
<organism evidence="3 4">
    <name type="scientific">Candidatus Gottesmanbacteria bacterium GW2011_GWA2_47_9</name>
    <dbReference type="NCBI Taxonomy" id="1618445"/>
    <lineage>
        <taxon>Bacteria</taxon>
        <taxon>Candidatus Gottesmaniibacteriota</taxon>
    </lineage>
</organism>
<evidence type="ECO:0000256" key="1">
    <source>
        <dbReference type="SAM" id="MobiDB-lite"/>
    </source>
</evidence>
<evidence type="ECO:0000313" key="4">
    <source>
        <dbReference type="Proteomes" id="UP000034739"/>
    </source>
</evidence>
<dbReference type="AlphaFoldDB" id="A0A0G1WVL8"/>
<dbReference type="Proteomes" id="UP000034739">
    <property type="component" value="Unassembled WGS sequence"/>
</dbReference>
<evidence type="ECO:0000313" key="3">
    <source>
        <dbReference type="EMBL" id="KKU86230.1"/>
    </source>
</evidence>
<evidence type="ECO:0008006" key="5">
    <source>
        <dbReference type="Google" id="ProtNLM"/>
    </source>
</evidence>
<proteinExistence type="predicted"/>
<evidence type="ECO:0000256" key="2">
    <source>
        <dbReference type="SAM" id="SignalP"/>
    </source>
</evidence>
<feature type="compositionally biased region" description="Low complexity" evidence="1">
    <location>
        <begin position="227"/>
        <end position="244"/>
    </location>
</feature>
<name>A0A0G1WVL8_9BACT</name>
<feature type="chain" id="PRO_5002540708" description="DUF5666 domain-containing protein" evidence="2">
    <location>
        <begin position="24"/>
        <end position="250"/>
    </location>
</feature>
<feature type="region of interest" description="Disordered" evidence="1">
    <location>
        <begin position="225"/>
        <end position="250"/>
    </location>
</feature>